<proteinExistence type="predicted"/>
<dbReference type="EMBL" id="GBXM01050056">
    <property type="protein sequence ID" value="JAH58521.1"/>
    <property type="molecule type" value="Transcribed_RNA"/>
</dbReference>
<protein>
    <submittedName>
        <fullName evidence="1">Uncharacterized protein</fullName>
    </submittedName>
</protein>
<name>A0A0E9TYA2_ANGAN</name>
<organism evidence="1">
    <name type="scientific">Anguilla anguilla</name>
    <name type="common">European freshwater eel</name>
    <name type="synonym">Muraena anguilla</name>
    <dbReference type="NCBI Taxonomy" id="7936"/>
    <lineage>
        <taxon>Eukaryota</taxon>
        <taxon>Metazoa</taxon>
        <taxon>Chordata</taxon>
        <taxon>Craniata</taxon>
        <taxon>Vertebrata</taxon>
        <taxon>Euteleostomi</taxon>
        <taxon>Actinopterygii</taxon>
        <taxon>Neopterygii</taxon>
        <taxon>Teleostei</taxon>
        <taxon>Anguilliformes</taxon>
        <taxon>Anguillidae</taxon>
        <taxon>Anguilla</taxon>
    </lineage>
</organism>
<evidence type="ECO:0000313" key="1">
    <source>
        <dbReference type="EMBL" id="JAH58521.1"/>
    </source>
</evidence>
<dbReference type="AlphaFoldDB" id="A0A0E9TYA2"/>
<sequence length="35" mass="4000">MGCGYCICPSNQCAVRLSDFCQRRRGMKHSYLFPA</sequence>
<accession>A0A0E9TYA2</accession>
<reference evidence="1" key="2">
    <citation type="journal article" date="2015" name="Fish Shellfish Immunol.">
        <title>Early steps in the European eel (Anguilla anguilla)-Vibrio vulnificus interaction in the gills: Role of the RtxA13 toxin.</title>
        <authorList>
            <person name="Callol A."/>
            <person name="Pajuelo D."/>
            <person name="Ebbesson L."/>
            <person name="Teles M."/>
            <person name="MacKenzie S."/>
            <person name="Amaro C."/>
        </authorList>
    </citation>
    <scope>NUCLEOTIDE SEQUENCE</scope>
</reference>
<reference evidence="1" key="1">
    <citation type="submission" date="2014-11" db="EMBL/GenBank/DDBJ databases">
        <authorList>
            <person name="Amaro Gonzalez C."/>
        </authorList>
    </citation>
    <scope>NUCLEOTIDE SEQUENCE</scope>
</reference>